<dbReference type="SUPFAM" id="SSF49303">
    <property type="entry name" value="beta-Galactosidase/glucuronidase domain"/>
    <property type="match status" value="3"/>
</dbReference>
<organism evidence="11 12">
    <name type="scientific">Pseudocercospora musae</name>
    <dbReference type="NCBI Taxonomy" id="113226"/>
    <lineage>
        <taxon>Eukaryota</taxon>
        <taxon>Fungi</taxon>
        <taxon>Dikarya</taxon>
        <taxon>Ascomycota</taxon>
        <taxon>Pezizomycotina</taxon>
        <taxon>Dothideomycetes</taxon>
        <taxon>Dothideomycetidae</taxon>
        <taxon>Mycosphaerellales</taxon>
        <taxon>Mycosphaerellaceae</taxon>
        <taxon>Pseudocercospora</taxon>
    </lineage>
</organism>
<keyword evidence="12" id="KW-1185">Reference proteome</keyword>
<evidence type="ECO:0000259" key="7">
    <source>
        <dbReference type="Pfam" id="PF00703"/>
    </source>
</evidence>
<dbReference type="Gene3D" id="2.60.120.260">
    <property type="entry name" value="Galactose-binding domain-like"/>
    <property type="match status" value="1"/>
</dbReference>
<dbReference type="GO" id="GO:0004553">
    <property type="term" value="F:hydrolase activity, hydrolyzing O-glycosyl compounds"/>
    <property type="evidence" value="ECO:0007669"/>
    <property type="project" value="InterPro"/>
</dbReference>
<dbReference type="SUPFAM" id="SSF49785">
    <property type="entry name" value="Galactose-binding domain-like"/>
    <property type="match status" value="1"/>
</dbReference>
<dbReference type="InterPro" id="IPR008979">
    <property type="entry name" value="Galactose-bd-like_sf"/>
</dbReference>
<dbReference type="STRING" id="113226.A0A139IIJ8"/>
<evidence type="ECO:0000256" key="5">
    <source>
        <dbReference type="ARBA" id="ARBA00023326"/>
    </source>
</evidence>
<dbReference type="InterPro" id="IPR006102">
    <property type="entry name" value="Ig-like_GH2"/>
</dbReference>
<dbReference type="InterPro" id="IPR036156">
    <property type="entry name" value="Beta-gal/glucu_dom_sf"/>
</dbReference>
<protein>
    <submittedName>
        <fullName evidence="11">Uncharacterized protein</fullName>
    </submittedName>
</protein>
<evidence type="ECO:0000259" key="8">
    <source>
        <dbReference type="Pfam" id="PF17786"/>
    </source>
</evidence>
<evidence type="ECO:0000256" key="4">
    <source>
        <dbReference type="ARBA" id="ARBA00023295"/>
    </source>
</evidence>
<dbReference type="Pfam" id="PF00703">
    <property type="entry name" value="Glyco_hydro_2"/>
    <property type="match status" value="1"/>
</dbReference>
<keyword evidence="2" id="KW-0378">Hydrolase</keyword>
<feature type="signal peptide" evidence="6">
    <location>
        <begin position="1"/>
        <end position="21"/>
    </location>
</feature>
<feature type="domain" description="Mannosidase Ig/CBM-like" evidence="8">
    <location>
        <begin position="678"/>
        <end position="758"/>
    </location>
</feature>
<dbReference type="Pfam" id="PF17786">
    <property type="entry name" value="Mannosidase_ig"/>
    <property type="match status" value="1"/>
</dbReference>
<keyword evidence="6" id="KW-0732">Signal</keyword>
<dbReference type="EMBL" id="LFZO01000082">
    <property type="protein sequence ID" value="KXT14474.1"/>
    <property type="molecule type" value="Genomic_DNA"/>
</dbReference>
<dbReference type="OrthoDB" id="408532at2759"/>
<dbReference type="SUPFAM" id="SSF51445">
    <property type="entry name" value="(Trans)glycosidases"/>
    <property type="match status" value="1"/>
</dbReference>
<evidence type="ECO:0000256" key="2">
    <source>
        <dbReference type="ARBA" id="ARBA00022801"/>
    </source>
</evidence>
<dbReference type="InterPro" id="IPR017853">
    <property type="entry name" value="GH"/>
</dbReference>
<dbReference type="Proteomes" id="UP000073492">
    <property type="component" value="Unassembled WGS sequence"/>
</dbReference>
<evidence type="ECO:0000256" key="1">
    <source>
        <dbReference type="ARBA" id="ARBA00007401"/>
    </source>
</evidence>
<dbReference type="InterPro" id="IPR013783">
    <property type="entry name" value="Ig-like_fold"/>
</dbReference>
<keyword evidence="5" id="KW-0624">Polysaccharide degradation</keyword>
<dbReference type="Gene3D" id="2.60.40.10">
    <property type="entry name" value="Immunoglobulins"/>
    <property type="match status" value="3"/>
</dbReference>
<feature type="domain" description="Glycoside hydrolase family 2 immunoglobulin-like beta-sandwich" evidence="7">
    <location>
        <begin position="217"/>
        <end position="326"/>
    </location>
</feature>
<evidence type="ECO:0000259" key="9">
    <source>
        <dbReference type="Pfam" id="PF18368"/>
    </source>
</evidence>
<dbReference type="Gene3D" id="3.20.20.80">
    <property type="entry name" value="Glycosidases"/>
    <property type="match status" value="1"/>
</dbReference>
<dbReference type="AlphaFoldDB" id="A0A139IIJ8"/>
<dbReference type="Pfam" id="PF18368">
    <property type="entry name" value="Ig_GlcNase"/>
    <property type="match status" value="1"/>
</dbReference>
<dbReference type="GO" id="GO:0000272">
    <property type="term" value="P:polysaccharide catabolic process"/>
    <property type="evidence" value="ECO:0007669"/>
    <property type="project" value="UniProtKB-KW"/>
</dbReference>
<keyword evidence="3" id="KW-0119">Carbohydrate metabolism</keyword>
<dbReference type="Pfam" id="PF22666">
    <property type="entry name" value="Glyco_hydro_2_N2"/>
    <property type="match status" value="1"/>
</dbReference>
<dbReference type="EMBL" id="LFZO01000082">
    <property type="protein sequence ID" value="KXT14473.1"/>
    <property type="molecule type" value="Genomic_DNA"/>
</dbReference>
<keyword evidence="4" id="KW-0326">Glycosidase</keyword>
<comment type="similarity">
    <text evidence="1">Belongs to the glycosyl hydrolase 2 family.</text>
</comment>
<sequence length="880" mass="98121">MDYFFLNLAFWGLAAASIAQGAQPLVDGPGISAAIPGWSLQSTAQVSKALGDISNPAFNSSSWHKIGSKGTVMGALVQAGVYDTTNLFFSDDLENKVPSKPYAVPWLYRNEFPLKPASGKHFFLQTSGITSKADIWLNGKQVVDKVVQAGAYGGKAYDVTKLVNNSNALVIKTYPTDYNKDFALGFVDWNPYPPDNGTGVWREVNIKQTGPVALQPPRIVTDFTQPGVKSVRVTIKTGLQNLENKQVAGTLTGVITCPGKNSIQLSQAFSLASGESKTAILTTSLQSPQIWWPKQWGDQPLYKVQVSAHVNDTISDRSENRTFGIRHVSSHVNEHNDTIFQVNGMPFQVLGGGYAPDIFLRWDVDRFTTEVQYVLDMGMNTIRLEGKMEHPELYDIADRMGVMIMAGWECCDKWEAWSYNDDVAGVAVPWNSNDYQTANTSIRHEAAMLQSHPSMLAYLVGSDYWPNDKAAAIYVKALKDWDWQNPIIASAAKRGYPEILGPSGLKMDGPYDWVPPNYWYNDQLGAAFGFGSELGAGVGTPEKGSLQKFLSKADMDDLWQHPNKGLYHMSTSESQFHNRSIYNSALWSRYGAPTDLHDYLLKAQMMDYEATKSQFEGYASYWNNERPATGAIYWMLNNAWPSLHWNQFDYYLHPAGSYFGTKVGSRIEHVAYDYTKGEVYVISRSNNETGDRTVLVELVDTAGKMISTQTIRTQTTPNTSKPIGKVSGIDKIKNVAFLRLILQDSGSKSRSRNVYWLTSGIDKLDWDDSTWYYTPVTKYVNYGALWKMQTASLVTYANPTGTDVYTVTLQNRSGFPAFFIRLNLVDEAGQDVVPVFWEDNYVTLFPQEVLEVRVRFLRGGQAKKVEISGGNIASMVNELG</sequence>
<dbReference type="InterPro" id="IPR041447">
    <property type="entry name" value="Mannosidase_ig"/>
</dbReference>
<dbReference type="PANTHER" id="PTHR43536">
    <property type="entry name" value="MANNOSYLGLYCOPROTEIN ENDO-BETA-MANNOSIDASE"/>
    <property type="match status" value="1"/>
</dbReference>
<evidence type="ECO:0000313" key="12">
    <source>
        <dbReference type="Proteomes" id="UP000073492"/>
    </source>
</evidence>
<evidence type="ECO:0000313" key="11">
    <source>
        <dbReference type="EMBL" id="KXT14474.1"/>
    </source>
</evidence>
<dbReference type="InterPro" id="IPR043534">
    <property type="entry name" value="EBDG/EBM"/>
</dbReference>
<gene>
    <name evidence="11" type="ORF">AC579_4795</name>
</gene>
<feature type="domain" description="Exo-beta-D-glucosaminidase Ig-fold" evidence="9">
    <location>
        <begin position="771"/>
        <end position="872"/>
    </location>
</feature>
<reference evidence="11 12" key="1">
    <citation type="submission" date="2015-07" db="EMBL/GenBank/DDBJ databases">
        <title>Comparative genomics of the Sigatoka disease complex on banana suggests a link between parallel evolutionary changes in Pseudocercospora fijiensis and Pseudocercospora eumusae and increased virulence on the banana host.</title>
        <authorList>
            <person name="Chang T.-C."/>
            <person name="Salvucci A."/>
            <person name="Crous P.W."/>
            <person name="Stergiopoulos I."/>
        </authorList>
    </citation>
    <scope>NUCLEOTIDE SEQUENCE [LARGE SCALE GENOMIC DNA]</scope>
    <source>
        <strain evidence="11 12">CBS 116634</strain>
    </source>
</reference>
<accession>A0A139IIJ8</accession>
<dbReference type="PANTHER" id="PTHR43536:SF1">
    <property type="entry name" value="MANNOSYLGLYCOPROTEIN ENDO-BETA-MANNOSIDASE"/>
    <property type="match status" value="1"/>
</dbReference>
<evidence type="ECO:0000256" key="6">
    <source>
        <dbReference type="SAM" id="SignalP"/>
    </source>
</evidence>
<proteinExistence type="inferred from homology"/>
<evidence type="ECO:0000256" key="3">
    <source>
        <dbReference type="ARBA" id="ARBA00023277"/>
    </source>
</evidence>
<comment type="caution">
    <text evidence="11">The sequence shown here is derived from an EMBL/GenBank/DDBJ whole genome shotgun (WGS) entry which is preliminary data.</text>
</comment>
<evidence type="ECO:0000259" key="10">
    <source>
        <dbReference type="Pfam" id="PF22666"/>
    </source>
</evidence>
<feature type="domain" description="Beta-mannosidase-like galactose-binding" evidence="10">
    <location>
        <begin position="59"/>
        <end position="175"/>
    </location>
</feature>
<dbReference type="InterPro" id="IPR041351">
    <property type="entry name" value="Ig_GlcNase"/>
</dbReference>
<dbReference type="InterPro" id="IPR054593">
    <property type="entry name" value="Beta-mannosidase-like_N2"/>
</dbReference>
<feature type="chain" id="PRO_5007807127" evidence="6">
    <location>
        <begin position="22"/>
        <end position="880"/>
    </location>
</feature>
<name>A0A139IIJ8_9PEZI</name>